<name>G8JXP7_ERECY</name>
<dbReference type="OMA" id="PCRTCNT"/>
<dbReference type="PROSITE" id="PS51324">
    <property type="entry name" value="ERV_ALR"/>
    <property type="match status" value="1"/>
</dbReference>
<dbReference type="eggNOG" id="KOG3355">
    <property type="taxonomic scope" value="Eukaryota"/>
</dbReference>
<dbReference type="EMBL" id="CP002504">
    <property type="protein sequence ID" value="AET41621.1"/>
    <property type="molecule type" value="Genomic_DNA"/>
</dbReference>
<feature type="domain" description="ERV/ALR sulfhydryl oxidase" evidence="10">
    <location>
        <begin position="68"/>
        <end position="168"/>
    </location>
</feature>
<dbReference type="Pfam" id="PF04777">
    <property type="entry name" value="Evr1_Alr"/>
    <property type="match status" value="1"/>
</dbReference>
<dbReference type="PANTHER" id="PTHR12645:SF0">
    <property type="entry name" value="FAD-LINKED SULFHYDRYL OXIDASE ALR"/>
    <property type="match status" value="1"/>
</dbReference>
<keyword evidence="12" id="KW-1185">Reference proteome</keyword>
<dbReference type="SUPFAM" id="SSF69000">
    <property type="entry name" value="FAD-dependent thiol oxidase"/>
    <property type="match status" value="1"/>
</dbReference>
<keyword evidence="6" id="KW-0496">Mitochondrion</keyword>
<dbReference type="EC" id="1.8.3.2" evidence="8"/>
<evidence type="ECO:0000256" key="4">
    <source>
        <dbReference type="ARBA" id="ARBA00022827"/>
    </source>
</evidence>
<dbReference type="STRING" id="931890.G8JXP7"/>
<dbReference type="GeneID" id="11469987"/>
<dbReference type="KEGG" id="erc:Ecym_8345"/>
<dbReference type="GO" id="GO:0050660">
    <property type="term" value="F:flavin adenine dinucleotide binding"/>
    <property type="evidence" value="ECO:0007669"/>
    <property type="project" value="TreeGrafter"/>
</dbReference>
<dbReference type="AlphaFoldDB" id="G8JXP7"/>
<accession>G8JXP7</accession>
<dbReference type="GO" id="GO:0016971">
    <property type="term" value="F:flavin-dependent sulfhydryl oxidase activity"/>
    <property type="evidence" value="ECO:0007669"/>
    <property type="project" value="EnsemblFungi"/>
</dbReference>
<dbReference type="GO" id="GO:0006879">
    <property type="term" value="P:intracellular iron ion homeostasis"/>
    <property type="evidence" value="ECO:0007669"/>
    <property type="project" value="EnsemblFungi"/>
</dbReference>
<evidence type="ECO:0000256" key="1">
    <source>
        <dbReference type="ARBA" id="ARBA00001974"/>
    </source>
</evidence>
<proteinExistence type="predicted"/>
<dbReference type="InterPro" id="IPR017905">
    <property type="entry name" value="ERV/ALR_sulphydryl_oxidase"/>
</dbReference>
<dbReference type="GO" id="GO:0034599">
    <property type="term" value="P:cellular response to oxidative stress"/>
    <property type="evidence" value="ECO:0007669"/>
    <property type="project" value="EnsemblFungi"/>
</dbReference>
<reference evidence="12" key="1">
    <citation type="journal article" date="2012" name="G3 (Bethesda)">
        <title>Pichia sorbitophila, an interspecies yeast hybrid reveals early steps of genome resolution following polyploidization.</title>
        <authorList>
            <person name="Leh Louis V."/>
            <person name="Despons L."/>
            <person name="Friedrich A."/>
            <person name="Martin T."/>
            <person name="Durrens P."/>
            <person name="Casaregola S."/>
            <person name="Neuveglise C."/>
            <person name="Fairhead C."/>
            <person name="Marck C."/>
            <person name="Cruz J.A."/>
            <person name="Straub M.L."/>
            <person name="Kugler V."/>
            <person name="Sacerdot C."/>
            <person name="Uzunov Z."/>
            <person name="Thierry A."/>
            <person name="Weiss S."/>
            <person name="Bleykasten C."/>
            <person name="De Montigny J."/>
            <person name="Jacques N."/>
            <person name="Jung P."/>
            <person name="Lemaire M."/>
            <person name="Mallet S."/>
            <person name="Morel G."/>
            <person name="Richard G.F."/>
            <person name="Sarkar A."/>
            <person name="Savel G."/>
            <person name="Schacherer J."/>
            <person name="Seret M.L."/>
            <person name="Talla E."/>
            <person name="Samson G."/>
            <person name="Jubin C."/>
            <person name="Poulain J."/>
            <person name="Vacherie B."/>
            <person name="Barbe V."/>
            <person name="Pelletier E."/>
            <person name="Sherman D.J."/>
            <person name="Westhof E."/>
            <person name="Weissenbach J."/>
            <person name="Baret P.V."/>
            <person name="Wincker P."/>
            <person name="Gaillardin C."/>
            <person name="Dujon B."/>
            <person name="Souciet J.L."/>
        </authorList>
    </citation>
    <scope>NUCLEOTIDE SEQUENCE [LARGE SCALE GENOMIC DNA]</scope>
    <source>
        <strain evidence="12">CBS 270.75 / DBVPG 7215 / KCTC 17166 / NRRL Y-17582</strain>
    </source>
</reference>
<dbReference type="RefSeq" id="XP_003648438.1">
    <property type="nucleotide sequence ID" value="XM_003648390.1"/>
</dbReference>
<keyword evidence="3 8" id="KW-0285">Flavoprotein</keyword>
<dbReference type="InParanoid" id="G8JXP7"/>
<keyword evidence="4 8" id="KW-0274">FAD</keyword>
<dbReference type="GO" id="GO:0160203">
    <property type="term" value="P:mitochondrial disulfide relay system"/>
    <property type="evidence" value="ECO:0007669"/>
    <property type="project" value="EnsemblFungi"/>
</dbReference>
<evidence type="ECO:0000256" key="2">
    <source>
        <dbReference type="ARBA" id="ARBA00004569"/>
    </source>
</evidence>
<dbReference type="GO" id="GO:0005758">
    <property type="term" value="C:mitochondrial intermembrane space"/>
    <property type="evidence" value="ECO:0007669"/>
    <property type="project" value="UniProtKB-SubCell"/>
</dbReference>
<dbReference type="HOGENOM" id="CLU_070631_1_0_1"/>
<comment type="cofactor">
    <cofactor evidence="1 8">
        <name>FAD</name>
        <dbReference type="ChEBI" id="CHEBI:57692"/>
    </cofactor>
</comment>
<gene>
    <name evidence="11" type="ordered locus">Ecym_8345</name>
</gene>
<dbReference type="Gene3D" id="4.10.320.60">
    <property type="match status" value="1"/>
</dbReference>
<evidence type="ECO:0000256" key="6">
    <source>
        <dbReference type="ARBA" id="ARBA00023128"/>
    </source>
</evidence>
<evidence type="ECO:0000256" key="5">
    <source>
        <dbReference type="ARBA" id="ARBA00023002"/>
    </source>
</evidence>
<evidence type="ECO:0000313" key="12">
    <source>
        <dbReference type="Proteomes" id="UP000006790"/>
    </source>
</evidence>
<comment type="subcellular location">
    <subcellularLocation>
        <location evidence="2">Mitochondrion intermembrane space</location>
    </subcellularLocation>
</comment>
<evidence type="ECO:0000313" key="11">
    <source>
        <dbReference type="EMBL" id="AET41621.1"/>
    </source>
</evidence>
<dbReference type="PANTHER" id="PTHR12645">
    <property type="entry name" value="ALR/ERV"/>
    <property type="match status" value="1"/>
</dbReference>
<organism evidence="11 12">
    <name type="scientific">Eremothecium cymbalariae (strain CBS 270.75 / DBVPG 7215 / KCTC 17166 / NRRL Y-17582)</name>
    <name type="common">Yeast</name>
    <dbReference type="NCBI Taxonomy" id="931890"/>
    <lineage>
        <taxon>Eukaryota</taxon>
        <taxon>Fungi</taxon>
        <taxon>Dikarya</taxon>
        <taxon>Ascomycota</taxon>
        <taxon>Saccharomycotina</taxon>
        <taxon>Saccharomycetes</taxon>
        <taxon>Saccharomycetales</taxon>
        <taxon>Saccharomycetaceae</taxon>
        <taxon>Eremothecium</taxon>
    </lineage>
</organism>
<evidence type="ECO:0000256" key="3">
    <source>
        <dbReference type="ARBA" id="ARBA00022630"/>
    </source>
</evidence>
<dbReference type="OrthoDB" id="17199at2759"/>
<protein>
    <recommendedName>
        <fullName evidence="8">Sulfhydryl oxidase</fullName>
        <ecNumber evidence="8">1.8.3.2</ecNumber>
    </recommendedName>
</protein>
<dbReference type="Gene3D" id="1.20.120.310">
    <property type="entry name" value="ERV/ALR sulfhydryl oxidase domain"/>
    <property type="match status" value="1"/>
</dbReference>
<dbReference type="Proteomes" id="UP000006790">
    <property type="component" value="Chromosome 8"/>
</dbReference>
<comment type="catalytic activity">
    <reaction evidence="8">
        <text>2 R'C(R)SH + O2 = R'C(R)S-S(R)CR' + H2O2</text>
        <dbReference type="Rhea" id="RHEA:17357"/>
        <dbReference type="ChEBI" id="CHEBI:15379"/>
        <dbReference type="ChEBI" id="CHEBI:16240"/>
        <dbReference type="ChEBI" id="CHEBI:16520"/>
        <dbReference type="ChEBI" id="CHEBI:17412"/>
        <dbReference type="EC" id="1.8.3.2"/>
    </reaction>
</comment>
<dbReference type="FunFam" id="1.20.120.310:FF:000003">
    <property type="entry name" value="Sulfhydryl oxidase"/>
    <property type="match status" value="1"/>
</dbReference>
<feature type="region of interest" description="Disordered" evidence="9">
    <location>
        <begin position="1"/>
        <end position="21"/>
    </location>
</feature>
<evidence type="ECO:0000256" key="7">
    <source>
        <dbReference type="ARBA" id="ARBA00023157"/>
    </source>
</evidence>
<evidence type="ECO:0000256" key="9">
    <source>
        <dbReference type="SAM" id="MobiDB-lite"/>
    </source>
</evidence>
<evidence type="ECO:0000256" key="8">
    <source>
        <dbReference type="RuleBase" id="RU371123"/>
    </source>
</evidence>
<keyword evidence="7" id="KW-1015">Disulfide bond</keyword>
<dbReference type="InterPro" id="IPR039799">
    <property type="entry name" value="ALR/ERV"/>
</dbReference>
<keyword evidence="5 8" id="KW-0560">Oxidoreductase</keyword>
<sequence length="173" mass="19767">MSEARGNNGPHSADVGPSGRKIIYDKDGKPCRSCNTLLDFQFVSKTVSPTPQSEKGNIEGSKVYKKVDPPDVEQLGRSSWTLLHTVAATYPEVPSDHQKKEMNQFMNIFSHVYPCSWCGKDFEDYIRNNAPKVDSREELGKWLCDAHNEVNEKLGKEKFNCDLWKKRWVDGWN</sequence>
<evidence type="ECO:0000259" key="10">
    <source>
        <dbReference type="PROSITE" id="PS51324"/>
    </source>
</evidence>
<dbReference type="InterPro" id="IPR036774">
    <property type="entry name" value="ERV/ALR_sulphydryl_oxid_sf"/>
</dbReference>
<dbReference type="FunCoup" id="G8JXP7">
    <property type="interactions" value="443"/>
</dbReference>